<dbReference type="EMBL" id="SETE01000006">
    <property type="protein sequence ID" value="RYM32524.1"/>
    <property type="molecule type" value="Genomic_DNA"/>
</dbReference>
<protein>
    <submittedName>
        <fullName evidence="1">Uncharacterized protein</fullName>
    </submittedName>
</protein>
<evidence type="ECO:0000313" key="2">
    <source>
        <dbReference type="Proteomes" id="UP000293952"/>
    </source>
</evidence>
<dbReference type="RefSeq" id="WP_130094625.1">
    <property type="nucleotide sequence ID" value="NZ_SETE01000006.1"/>
</dbReference>
<gene>
    <name evidence="1" type="ORF">ERX46_14730</name>
</gene>
<keyword evidence="2" id="KW-1185">Reference proteome</keyword>
<reference evidence="1 2" key="1">
    <citation type="submission" date="2019-02" db="EMBL/GenBank/DDBJ databases">
        <title>Genome sequence of the sea-ice species Brumimicrobium glaciale.</title>
        <authorList>
            <person name="Bowman J.P."/>
        </authorList>
    </citation>
    <scope>NUCLEOTIDE SEQUENCE [LARGE SCALE GENOMIC DNA]</scope>
    <source>
        <strain evidence="1 2">IC156</strain>
    </source>
</reference>
<dbReference type="AlphaFoldDB" id="A0A4Q4KJS1"/>
<accession>A0A4Q4KJS1</accession>
<sequence>MRIVIIFLLFMVTNVFGQNKTGENSFLYSSGNTPSFLEQHKSRFFIPQDSPWIRGIKKDAKAFYLDQIYSSNMIVYGDPVSNYATDLLKKLTPENYSVYLVRSNTVATFSDSLNLFVTSGLISKLSNEAQLMFFLAREVEILKSDLQPLYNKTESKVSLDNMISELSSFSVENELALDQQAFDLVKAKQPYSEAEILSAFDVLKYQNRPFYEHSFDTKYFNNEYTYIPESKFFLLQKKNPKEYSYEKEFPLLVKRVEQLSKNVEAPSKLTFLNDKDDFKNIVHIARQESIVLNVLEANFSNAIYEIYVLEKLGYSSDFLDKLKASAWWGYINQIVGNIQFEKYNAYEISDSKGAVFMRFLSMQSREAQISLGLRTLKDLTNTYPESKAIARMYDDLIRIASKSAEFKLESFQETGLLSEIKDFQLKDSLDNRETELLDIETQELKSKGVDSSNYHLFIIPDLVKSQAFQEKFKVYKSDSIKEVNANINPSSIAIADFSLVNFKNKKLEEIRENDSKEIVQGAFEIVKKETGIDVNEFSSTDNYNLNYLINAILIQNYHYNNYSKAVDSPFSDELAIQLNTSSSEIVGISIYEHAYEPRYKSFYLIGLFGVTLPYVIPEFFYSGNKAIFASLYFDSKNGTTEGLIYNRLNNPFNKRIIQNSFLESILITFPKND</sequence>
<organism evidence="1 2">
    <name type="scientific">Brumimicrobium glaciale</name>
    <dbReference type="NCBI Taxonomy" id="200475"/>
    <lineage>
        <taxon>Bacteria</taxon>
        <taxon>Pseudomonadati</taxon>
        <taxon>Bacteroidota</taxon>
        <taxon>Flavobacteriia</taxon>
        <taxon>Flavobacteriales</taxon>
        <taxon>Crocinitomicaceae</taxon>
        <taxon>Brumimicrobium</taxon>
    </lineage>
</organism>
<comment type="caution">
    <text evidence="1">The sequence shown here is derived from an EMBL/GenBank/DDBJ whole genome shotgun (WGS) entry which is preliminary data.</text>
</comment>
<name>A0A4Q4KJS1_9FLAO</name>
<dbReference type="Proteomes" id="UP000293952">
    <property type="component" value="Unassembled WGS sequence"/>
</dbReference>
<proteinExistence type="predicted"/>
<evidence type="ECO:0000313" key="1">
    <source>
        <dbReference type="EMBL" id="RYM32524.1"/>
    </source>
</evidence>